<reference evidence="3" key="1">
    <citation type="submission" date="2022-06" db="EMBL/GenBank/DDBJ databases">
        <title>Complete genome sequences of two strains of the flax pathogen Septoria linicola.</title>
        <authorList>
            <person name="Lapalu N."/>
            <person name="Simon A."/>
            <person name="Demenou B."/>
            <person name="Paumier D."/>
            <person name="Guillot M.-P."/>
            <person name="Gout L."/>
            <person name="Valade R."/>
        </authorList>
    </citation>
    <scope>NUCLEOTIDE SEQUENCE</scope>
    <source>
        <strain evidence="3">SE15195</strain>
    </source>
</reference>
<gene>
    <name evidence="3" type="ORF">Slin15195_G062710</name>
</gene>
<evidence type="ECO:0000313" key="3">
    <source>
        <dbReference type="EMBL" id="USW52952.1"/>
    </source>
</evidence>
<dbReference type="Pfam" id="PF10159">
    <property type="entry name" value="MMtag"/>
    <property type="match status" value="1"/>
</dbReference>
<name>A0A9Q9EK71_9PEZI</name>
<dbReference type="PANTHER" id="PTHR14580">
    <property type="entry name" value="MULTIPLE MYELOMA TUMOR-ASSOCIATED PROTEIN 2 FAMILY MEMBER"/>
    <property type="match status" value="1"/>
</dbReference>
<dbReference type="InterPro" id="IPR039207">
    <property type="entry name" value="MMTAG2-like"/>
</dbReference>
<evidence type="ECO:0000313" key="4">
    <source>
        <dbReference type="Proteomes" id="UP001056384"/>
    </source>
</evidence>
<dbReference type="InterPro" id="IPR019315">
    <property type="entry name" value="MMTA2_N"/>
</dbReference>
<dbReference type="PANTHER" id="PTHR14580:SF0">
    <property type="entry name" value="MULTIPLE MYELOMA TUMOR-ASSOCIATED PROTEIN 2"/>
    <property type="match status" value="1"/>
</dbReference>
<feature type="compositionally biased region" description="Polar residues" evidence="1">
    <location>
        <begin position="101"/>
        <end position="113"/>
    </location>
</feature>
<evidence type="ECO:0000259" key="2">
    <source>
        <dbReference type="Pfam" id="PF10159"/>
    </source>
</evidence>
<accession>A0A9Q9EK71</accession>
<dbReference type="AlphaFoldDB" id="A0A9Q9EK71"/>
<feature type="domain" description="Multiple myeloma tumor-associated protein 2-like N-terminal" evidence="2">
    <location>
        <begin position="11"/>
        <end position="94"/>
    </location>
</feature>
<feature type="region of interest" description="Disordered" evidence="1">
    <location>
        <begin position="222"/>
        <end position="255"/>
    </location>
</feature>
<feature type="compositionally biased region" description="Basic and acidic residues" evidence="1">
    <location>
        <begin position="153"/>
        <end position="171"/>
    </location>
</feature>
<sequence>MDLLQTVRKEGSRGGVDFKWDDVKSATNRENYLGHSLMAPVGRWQKNKDLNWYAKAEDAHLTPEERLEKEREAKREEMRKVKEAEEDAMNLALGLPVPDRTNANLQPLGQSKISPKEVSKALKEALGDDEQDQPKAAESHEKKKEHRSRDHRRRDLRDDINTVDRGHGRETATEIVDIDPGRGQHLETDGAETRTTTIAASIGIGRGAATEMAEVITDKIATSDHEVEAETASRSEVDRHMKEGPAETTRDEESSRAAELELLLFCVSLGWARPTVIQCR</sequence>
<feature type="compositionally biased region" description="Basic and acidic residues" evidence="1">
    <location>
        <begin position="114"/>
        <end position="142"/>
    </location>
</feature>
<feature type="region of interest" description="Disordered" evidence="1">
    <location>
        <begin position="60"/>
        <end position="171"/>
    </location>
</feature>
<dbReference type="EMBL" id="CP099422">
    <property type="protein sequence ID" value="USW52952.1"/>
    <property type="molecule type" value="Genomic_DNA"/>
</dbReference>
<feature type="compositionally biased region" description="Basic and acidic residues" evidence="1">
    <location>
        <begin position="60"/>
        <end position="83"/>
    </location>
</feature>
<protein>
    <submittedName>
        <fullName evidence="3">Multiple myeloma tumor-associated protein</fullName>
    </submittedName>
</protein>
<organism evidence="3 4">
    <name type="scientific">Septoria linicola</name>
    <dbReference type="NCBI Taxonomy" id="215465"/>
    <lineage>
        <taxon>Eukaryota</taxon>
        <taxon>Fungi</taxon>
        <taxon>Dikarya</taxon>
        <taxon>Ascomycota</taxon>
        <taxon>Pezizomycotina</taxon>
        <taxon>Dothideomycetes</taxon>
        <taxon>Dothideomycetidae</taxon>
        <taxon>Mycosphaerellales</taxon>
        <taxon>Mycosphaerellaceae</taxon>
        <taxon>Septoria</taxon>
    </lineage>
</organism>
<dbReference type="Proteomes" id="UP001056384">
    <property type="component" value="Chromosome 5"/>
</dbReference>
<evidence type="ECO:0000256" key="1">
    <source>
        <dbReference type="SAM" id="MobiDB-lite"/>
    </source>
</evidence>
<proteinExistence type="predicted"/>
<feature type="compositionally biased region" description="Basic residues" evidence="1">
    <location>
        <begin position="143"/>
        <end position="152"/>
    </location>
</feature>
<keyword evidence="4" id="KW-1185">Reference proteome</keyword>